<dbReference type="EMBL" id="CP036280">
    <property type="protein sequence ID" value="QDU71818.1"/>
    <property type="molecule type" value="Genomic_DNA"/>
</dbReference>
<evidence type="ECO:0000313" key="2">
    <source>
        <dbReference type="EMBL" id="QDU71818.1"/>
    </source>
</evidence>
<reference evidence="2 3" key="1">
    <citation type="submission" date="2019-02" db="EMBL/GenBank/DDBJ databases">
        <title>Deep-cultivation of Planctomycetes and their phenomic and genomic characterization uncovers novel biology.</title>
        <authorList>
            <person name="Wiegand S."/>
            <person name="Jogler M."/>
            <person name="Boedeker C."/>
            <person name="Pinto D."/>
            <person name="Vollmers J."/>
            <person name="Rivas-Marin E."/>
            <person name="Kohn T."/>
            <person name="Peeters S.H."/>
            <person name="Heuer A."/>
            <person name="Rast P."/>
            <person name="Oberbeckmann S."/>
            <person name="Bunk B."/>
            <person name="Jeske O."/>
            <person name="Meyerdierks A."/>
            <person name="Storesund J.E."/>
            <person name="Kallscheuer N."/>
            <person name="Luecker S."/>
            <person name="Lage O.M."/>
            <person name="Pohl T."/>
            <person name="Merkel B.J."/>
            <person name="Hornburger P."/>
            <person name="Mueller R.-W."/>
            <person name="Bruemmer F."/>
            <person name="Labrenz M."/>
            <person name="Spormann A.M."/>
            <person name="Op den Camp H."/>
            <person name="Overmann J."/>
            <person name="Amann R."/>
            <person name="Jetten M.S.M."/>
            <person name="Mascher T."/>
            <person name="Medema M.H."/>
            <person name="Devos D.P."/>
            <person name="Kaster A.-K."/>
            <person name="Ovreas L."/>
            <person name="Rohde M."/>
            <person name="Galperin M.Y."/>
            <person name="Jogler C."/>
        </authorList>
    </citation>
    <scope>NUCLEOTIDE SEQUENCE [LARGE SCALE GENOMIC DNA]</scope>
    <source>
        <strain evidence="2 3">Pan265</strain>
    </source>
</reference>
<gene>
    <name evidence="2" type="ORF">Pan265_16710</name>
</gene>
<dbReference type="SUPFAM" id="SSF49265">
    <property type="entry name" value="Fibronectin type III"/>
    <property type="match status" value="1"/>
</dbReference>
<accession>A0A518BXY2</accession>
<feature type="compositionally biased region" description="Basic and acidic residues" evidence="1">
    <location>
        <begin position="376"/>
        <end position="385"/>
    </location>
</feature>
<name>A0A518BXY2_9BACT</name>
<dbReference type="Proteomes" id="UP000320386">
    <property type="component" value="Chromosome"/>
</dbReference>
<keyword evidence="3" id="KW-1185">Reference proteome</keyword>
<dbReference type="AlphaFoldDB" id="A0A518BXY2"/>
<dbReference type="OrthoDB" id="264074at2"/>
<dbReference type="RefSeq" id="WP_145446016.1">
    <property type="nucleotide sequence ID" value="NZ_CP036280.1"/>
</dbReference>
<evidence type="ECO:0000256" key="1">
    <source>
        <dbReference type="SAM" id="MobiDB-lite"/>
    </source>
</evidence>
<organism evidence="2 3">
    <name type="scientific">Mucisphaera calidilacus</name>
    <dbReference type="NCBI Taxonomy" id="2527982"/>
    <lineage>
        <taxon>Bacteria</taxon>
        <taxon>Pseudomonadati</taxon>
        <taxon>Planctomycetota</taxon>
        <taxon>Phycisphaerae</taxon>
        <taxon>Phycisphaerales</taxon>
        <taxon>Phycisphaeraceae</taxon>
        <taxon>Mucisphaera</taxon>
    </lineage>
</organism>
<evidence type="ECO:0008006" key="4">
    <source>
        <dbReference type="Google" id="ProtNLM"/>
    </source>
</evidence>
<evidence type="ECO:0000313" key="3">
    <source>
        <dbReference type="Proteomes" id="UP000320386"/>
    </source>
</evidence>
<proteinExistence type="predicted"/>
<dbReference type="SUPFAM" id="SSF63829">
    <property type="entry name" value="Calcium-dependent phosphotriesterase"/>
    <property type="match status" value="1"/>
</dbReference>
<feature type="region of interest" description="Disordered" evidence="1">
    <location>
        <begin position="369"/>
        <end position="398"/>
    </location>
</feature>
<protein>
    <recommendedName>
        <fullName evidence="4">Fibronectin type-III domain-containing protein</fullName>
    </recommendedName>
</protein>
<dbReference type="KEGG" id="mcad:Pan265_16710"/>
<sequence>MLGLTGRGACAAFAVLLVLCVSGVSRAIVPVTVEQATEADFSEGVTEGTRVTNTGRVALAKRVEDLAEGGEAFSSVFDVLFSGDLTLVCVAAGPSGYFHLAVGEEPVAVGGVEEAEQVFALCDVGGKRLVGVSGEGTSRLAWETAGADGGVVLETVVELEGVRYVWDIVAVSAELVAVATGTEGRVLLVNLAAGEDEPLVLLETEQPNALCLATSRDGKTVYVGTDGDGLVYRVTGLDAAGPEVYVMYDAGEPEVASLLALEDSSLLVGTADAEQAKPGRLEEAVSESEGEVEGEGVVEEASEAAVEAEADEPAEAVAVEEEVNEEEVVEDVAVVEPDVVEVTDEQRDRLRDALRERLLVARERGELKTGGLASKGGEKKSEGRRPRPASAASQEEGNAVYRITPDGFVETLLRESTTMLSLSEEDGVVTVGTGNEGQVFRVVMATLEVSVLADFESEQVSWMAGMGEGRFVMGLSNPSRVVSVGTEPEMRGTFESSVIDAGQISFWGSGRLRVLLPASSSVTFETRSGNVADPDSGRWSSWSSPLGLMPHETVPAAVPREVSITSPPARFLQYRVTLIGDGEALPELDAVEVTHVMPNLAPRIATVSVEVPEVGGPEEEVASEYGVSWEANDPNGDRLEYVVELQRAGSTVWLKGAEDVTETEFAWPVNRVPDGWYRVRVTASDLLDNPPDMAKRAKRVSDPVLVDRTAPEVEELAWEAVGGDRIRVSGVAVDGLSPLVGIEYAVDGGEAYRPIVPEDLILDSTREAFSVTLRGFTGSEHVLTLRVVDRRGNAKLIPLIIKMNPAADG</sequence>
<dbReference type="InterPro" id="IPR036116">
    <property type="entry name" value="FN3_sf"/>
</dbReference>